<reference evidence="2 3" key="1">
    <citation type="submission" date="2019-03" db="EMBL/GenBank/DDBJ databases">
        <title>Genomic Encyclopedia of Type Strains, Phase IV (KMG-IV): sequencing the most valuable type-strain genomes for metagenomic binning, comparative biology and taxonomic classification.</title>
        <authorList>
            <person name="Goeker M."/>
        </authorList>
    </citation>
    <scope>NUCLEOTIDE SEQUENCE [LARGE SCALE GENOMIC DNA]</scope>
    <source>
        <strain evidence="2 3">DSM 104836</strain>
    </source>
</reference>
<comment type="caution">
    <text evidence="2">The sequence shown here is derived from an EMBL/GenBank/DDBJ whole genome shotgun (WGS) entry which is preliminary data.</text>
</comment>
<proteinExistence type="predicted"/>
<keyword evidence="3" id="KW-1185">Reference proteome</keyword>
<evidence type="ECO:0008006" key="4">
    <source>
        <dbReference type="Google" id="ProtNLM"/>
    </source>
</evidence>
<evidence type="ECO:0000313" key="2">
    <source>
        <dbReference type="EMBL" id="TCS67642.1"/>
    </source>
</evidence>
<dbReference type="AlphaFoldDB" id="A0A4R3JPU0"/>
<dbReference type="Proteomes" id="UP000295696">
    <property type="component" value="Unassembled WGS sequence"/>
</dbReference>
<dbReference type="RefSeq" id="WP_132241892.1">
    <property type="nucleotide sequence ID" value="NZ_SLZU01000001.1"/>
</dbReference>
<feature type="signal peptide" evidence="1">
    <location>
        <begin position="1"/>
        <end position="17"/>
    </location>
</feature>
<evidence type="ECO:0000313" key="3">
    <source>
        <dbReference type="Proteomes" id="UP000295696"/>
    </source>
</evidence>
<gene>
    <name evidence="2" type="ORF">EDD52_101745</name>
</gene>
<evidence type="ECO:0000256" key="1">
    <source>
        <dbReference type="SAM" id="SignalP"/>
    </source>
</evidence>
<dbReference type="OrthoDB" id="7864349at2"/>
<organism evidence="2 3">
    <name type="scientific">Primorskyibacter sedentarius</name>
    <dbReference type="NCBI Taxonomy" id="745311"/>
    <lineage>
        <taxon>Bacteria</taxon>
        <taxon>Pseudomonadati</taxon>
        <taxon>Pseudomonadota</taxon>
        <taxon>Alphaproteobacteria</taxon>
        <taxon>Rhodobacterales</taxon>
        <taxon>Roseobacteraceae</taxon>
        <taxon>Primorskyibacter</taxon>
    </lineage>
</organism>
<protein>
    <recommendedName>
        <fullName evidence="4">Lipoprotein</fullName>
    </recommendedName>
</protein>
<name>A0A4R3JPU0_9RHOB</name>
<keyword evidence="1" id="KW-0732">Signal</keyword>
<feature type="chain" id="PRO_5020830495" description="Lipoprotein" evidence="1">
    <location>
        <begin position="18"/>
        <end position="133"/>
    </location>
</feature>
<dbReference type="EMBL" id="SLZU01000001">
    <property type="protein sequence ID" value="TCS67642.1"/>
    <property type="molecule type" value="Genomic_DNA"/>
</dbReference>
<sequence>MRALIVFLVFLTACNMAGPGFRGATSARAEAGGSQFLLRYADGMVEVTRTSREFLPRFPVVAERAAEAILAQTGCESRWFVGDPAMMIAGLSCNGSRAPAKPRKRRSYVCDVTGGYLSRKRGVGELQMDCRRG</sequence>
<accession>A0A4R3JPU0</accession>